<dbReference type="AlphaFoldDB" id="A0A6N9Z1S6"/>
<evidence type="ECO:0000313" key="2">
    <source>
        <dbReference type="EMBL" id="NEG88518.1"/>
    </source>
</evidence>
<evidence type="ECO:0000313" key="3">
    <source>
        <dbReference type="Proteomes" id="UP000469194"/>
    </source>
</evidence>
<dbReference type="SUPFAM" id="SSF55469">
    <property type="entry name" value="FMN-dependent nitroreductase-like"/>
    <property type="match status" value="1"/>
</dbReference>
<reference evidence="2 3" key="1">
    <citation type="submission" date="2019-10" db="EMBL/GenBank/DDBJ databases">
        <title>Bifidobacterium from non-human primates.</title>
        <authorList>
            <person name="Modesto M."/>
        </authorList>
    </citation>
    <scope>NUCLEOTIDE SEQUENCE [LARGE SCALE GENOMIC DNA]</scope>
    <source>
        <strain evidence="2 3">TRE17</strain>
    </source>
</reference>
<name>A0A6N9Z1S6_9BIFI</name>
<dbReference type="Gene3D" id="3.40.109.10">
    <property type="entry name" value="NADH Oxidase"/>
    <property type="match status" value="1"/>
</dbReference>
<proteinExistence type="predicted"/>
<dbReference type="Gene3D" id="3.40.109.30">
    <property type="entry name" value="putative nitroreductase (tm1586), domain 2"/>
    <property type="match status" value="1"/>
</dbReference>
<comment type="caution">
    <text evidence="2">The sequence shown here is derived from an EMBL/GenBank/DDBJ whole genome shotgun (WGS) entry which is preliminary data.</text>
</comment>
<protein>
    <submittedName>
        <fullName evidence="2">Nitroreductase</fullName>
    </submittedName>
</protein>
<keyword evidence="3" id="KW-1185">Reference proteome</keyword>
<dbReference type="GO" id="GO:0016491">
    <property type="term" value="F:oxidoreductase activity"/>
    <property type="evidence" value="ECO:0007669"/>
    <property type="project" value="InterPro"/>
</dbReference>
<dbReference type="EMBL" id="WHZW01000001">
    <property type="protein sequence ID" value="NEG88518.1"/>
    <property type="molecule type" value="Genomic_DNA"/>
</dbReference>
<organism evidence="2 3">
    <name type="scientific">Bifidobacterium aerophilum</name>
    <dbReference type="NCBI Taxonomy" id="1798155"/>
    <lineage>
        <taxon>Bacteria</taxon>
        <taxon>Bacillati</taxon>
        <taxon>Actinomycetota</taxon>
        <taxon>Actinomycetes</taxon>
        <taxon>Bifidobacteriales</taxon>
        <taxon>Bifidobacteriaceae</taxon>
        <taxon>Bifidobacterium</taxon>
    </lineage>
</organism>
<dbReference type="InterPro" id="IPR000415">
    <property type="entry name" value="Nitroreductase-like"/>
</dbReference>
<feature type="domain" description="Putative nitroreductase TM1586" evidence="1">
    <location>
        <begin position="2"/>
        <end position="223"/>
    </location>
</feature>
<gene>
    <name evidence="2" type="ORF">GFD25_00555</name>
</gene>
<dbReference type="RefSeq" id="WP_163228887.1">
    <property type="nucleotide sequence ID" value="NZ_WHZW01000001.1"/>
</dbReference>
<accession>A0A6N9Z1S6</accession>
<dbReference type="Proteomes" id="UP000469194">
    <property type="component" value="Unassembled WGS sequence"/>
</dbReference>
<sequence>MDIIEAMGARHAVRDYTDEPIDDDALDALREAVAQANADGGLDIQLVHDDTDALGGCPTHYGRFRNVRYCIALIGRDGDDPDALDEKVGYWGERLALEAVRLGLDTGWVVLHETGDHEGRWTIGEGERMPAAIAVGHGARAGRPHRSKPVEELGALESGAFEDAPDWFVHGLEAVQLAPSALGKQPFRFTLLDDGRTVRAEALDGVQAHICLGVARLHFELGAGGDRFAWA</sequence>
<dbReference type="Pfam" id="PF14512">
    <property type="entry name" value="TM1586_NiRdase"/>
    <property type="match status" value="1"/>
</dbReference>
<evidence type="ECO:0000259" key="1">
    <source>
        <dbReference type="Pfam" id="PF14512"/>
    </source>
</evidence>
<dbReference type="InterPro" id="IPR029478">
    <property type="entry name" value="TM1586_NiRdase"/>
</dbReference>